<dbReference type="GO" id="GO:0000981">
    <property type="term" value="F:DNA-binding transcription factor activity, RNA polymerase II-specific"/>
    <property type="evidence" value="ECO:0007669"/>
    <property type="project" value="TreeGrafter"/>
</dbReference>
<evidence type="ECO:0000313" key="8">
    <source>
        <dbReference type="Proteomes" id="UP000472270"/>
    </source>
</evidence>
<keyword evidence="4" id="KW-0862">Zinc</keyword>
<evidence type="ECO:0000313" key="7">
    <source>
        <dbReference type="Ensembl" id="ENSSRHP00000020569.1"/>
    </source>
</evidence>
<accession>A0A673H4A7</accession>
<dbReference type="PANTHER" id="PTHR23235">
    <property type="entry name" value="KRUEPPEL-LIKE TRANSCRIPTION FACTOR"/>
    <property type="match status" value="1"/>
</dbReference>
<reference evidence="7" key="2">
    <citation type="submission" date="2025-09" db="UniProtKB">
        <authorList>
            <consortium name="Ensembl"/>
        </authorList>
    </citation>
    <scope>IDENTIFICATION</scope>
</reference>
<dbReference type="Pfam" id="PF00096">
    <property type="entry name" value="zf-C2H2"/>
    <property type="match status" value="1"/>
</dbReference>
<dbReference type="GO" id="GO:0008270">
    <property type="term" value="F:zinc ion binding"/>
    <property type="evidence" value="ECO:0007669"/>
    <property type="project" value="UniProtKB-KW"/>
</dbReference>
<evidence type="ECO:0000256" key="4">
    <source>
        <dbReference type="ARBA" id="ARBA00022833"/>
    </source>
</evidence>
<sequence length="177" mass="20109">MLLKEENKMEEDRYEKQDFITGEKSSSCSLTEKTLLKRNKNTGTRSSFICQQCGKSFSRKGSLKIHQRIHTGESPFTCPQCGKSFTQKGSLKIHMRIHTGQSPFTCPQCGKSFTQKGSLKIHMRIHTGQSPFTCPQCGKSFTQKGSLKIHMRIHTGESDLQNSVRDVHFNRLTVNRP</sequence>
<dbReference type="PROSITE" id="PS50157">
    <property type="entry name" value="ZINC_FINGER_C2H2_2"/>
    <property type="match status" value="4"/>
</dbReference>
<reference evidence="7" key="1">
    <citation type="submission" date="2025-08" db="UniProtKB">
        <authorList>
            <consortium name="Ensembl"/>
        </authorList>
    </citation>
    <scope>IDENTIFICATION</scope>
</reference>
<dbReference type="SMART" id="SM00355">
    <property type="entry name" value="ZnF_C2H2"/>
    <property type="match status" value="4"/>
</dbReference>
<organism evidence="7 8">
    <name type="scientific">Sinocyclocheilus rhinocerous</name>
    <dbReference type="NCBI Taxonomy" id="307959"/>
    <lineage>
        <taxon>Eukaryota</taxon>
        <taxon>Metazoa</taxon>
        <taxon>Chordata</taxon>
        <taxon>Craniata</taxon>
        <taxon>Vertebrata</taxon>
        <taxon>Euteleostomi</taxon>
        <taxon>Actinopterygii</taxon>
        <taxon>Neopterygii</taxon>
        <taxon>Teleostei</taxon>
        <taxon>Ostariophysi</taxon>
        <taxon>Cypriniformes</taxon>
        <taxon>Cyprinidae</taxon>
        <taxon>Cyprininae</taxon>
        <taxon>Sinocyclocheilus</taxon>
    </lineage>
</organism>
<evidence type="ECO:0000259" key="6">
    <source>
        <dbReference type="PROSITE" id="PS50157"/>
    </source>
</evidence>
<dbReference type="PROSITE" id="PS00028">
    <property type="entry name" value="ZINC_FINGER_C2H2_1"/>
    <property type="match status" value="4"/>
</dbReference>
<evidence type="ECO:0000256" key="1">
    <source>
        <dbReference type="ARBA" id="ARBA00022723"/>
    </source>
</evidence>
<evidence type="ECO:0000256" key="2">
    <source>
        <dbReference type="ARBA" id="ARBA00022737"/>
    </source>
</evidence>
<keyword evidence="1" id="KW-0479">Metal-binding</keyword>
<dbReference type="Ensembl" id="ENSSRHT00000021220.1">
    <property type="protein sequence ID" value="ENSSRHP00000020569.1"/>
    <property type="gene ID" value="ENSSRHG00000010988.1"/>
</dbReference>
<dbReference type="InterPro" id="IPR013087">
    <property type="entry name" value="Znf_C2H2_type"/>
</dbReference>
<dbReference type="Proteomes" id="UP000472270">
    <property type="component" value="Unassembled WGS sequence"/>
</dbReference>
<proteinExistence type="predicted"/>
<dbReference type="FunFam" id="3.30.160.60:FF:000100">
    <property type="entry name" value="Zinc finger 45-like"/>
    <property type="match status" value="3"/>
</dbReference>
<dbReference type="InterPro" id="IPR036236">
    <property type="entry name" value="Znf_C2H2_sf"/>
</dbReference>
<evidence type="ECO:0000256" key="3">
    <source>
        <dbReference type="ARBA" id="ARBA00022771"/>
    </source>
</evidence>
<keyword evidence="2" id="KW-0677">Repeat</keyword>
<feature type="domain" description="C2H2-type" evidence="6">
    <location>
        <begin position="76"/>
        <end position="103"/>
    </location>
</feature>
<evidence type="ECO:0000256" key="5">
    <source>
        <dbReference type="PROSITE-ProRule" id="PRU00042"/>
    </source>
</evidence>
<dbReference type="AlphaFoldDB" id="A0A673H4A7"/>
<feature type="domain" description="C2H2-type" evidence="6">
    <location>
        <begin position="48"/>
        <end position="75"/>
    </location>
</feature>
<dbReference type="PANTHER" id="PTHR23235:SF178">
    <property type="entry name" value="C2H2-TYPE DOMAIN-CONTAINING PROTEIN-RELATED"/>
    <property type="match status" value="1"/>
</dbReference>
<dbReference type="Pfam" id="PF13465">
    <property type="entry name" value="zf-H2C2_2"/>
    <property type="match status" value="2"/>
</dbReference>
<keyword evidence="3 5" id="KW-0863">Zinc-finger</keyword>
<name>A0A673H4A7_9TELE</name>
<keyword evidence="8" id="KW-1185">Reference proteome</keyword>
<feature type="domain" description="C2H2-type" evidence="6">
    <location>
        <begin position="132"/>
        <end position="159"/>
    </location>
</feature>
<dbReference type="Gene3D" id="3.30.160.60">
    <property type="entry name" value="Classic Zinc Finger"/>
    <property type="match status" value="4"/>
</dbReference>
<dbReference type="GO" id="GO:0000978">
    <property type="term" value="F:RNA polymerase II cis-regulatory region sequence-specific DNA binding"/>
    <property type="evidence" value="ECO:0007669"/>
    <property type="project" value="TreeGrafter"/>
</dbReference>
<dbReference type="FunFam" id="3.30.160.60:FF:002667">
    <property type="entry name" value="Si:dkey-1b17.7 protein"/>
    <property type="match status" value="1"/>
</dbReference>
<feature type="domain" description="C2H2-type" evidence="6">
    <location>
        <begin position="104"/>
        <end position="131"/>
    </location>
</feature>
<dbReference type="SUPFAM" id="SSF57667">
    <property type="entry name" value="beta-beta-alpha zinc fingers"/>
    <property type="match status" value="2"/>
</dbReference>
<protein>
    <recommendedName>
        <fullName evidence="6">C2H2-type domain-containing protein</fullName>
    </recommendedName>
</protein>